<dbReference type="PANTHER" id="PTHR44083">
    <property type="entry name" value="TOPLESS-RELATED PROTEIN 1-RELATED"/>
    <property type="match status" value="1"/>
</dbReference>
<organism evidence="2 3">
    <name type="scientific">Paspalum notatum var. saurae</name>
    <dbReference type="NCBI Taxonomy" id="547442"/>
    <lineage>
        <taxon>Eukaryota</taxon>
        <taxon>Viridiplantae</taxon>
        <taxon>Streptophyta</taxon>
        <taxon>Embryophyta</taxon>
        <taxon>Tracheophyta</taxon>
        <taxon>Spermatophyta</taxon>
        <taxon>Magnoliopsida</taxon>
        <taxon>Liliopsida</taxon>
        <taxon>Poales</taxon>
        <taxon>Poaceae</taxon>
        <taxon>PACMAD clade</taxon>
        <taxon>Panicoideae</taxon>
        <taxon>Andropogonodae</taxon>
        <taxon>Paspaleae</taxon>
        <taxon>Paspalinae</taxon>
        <taxon>Paspalum</taxon>
    </lineage>
</organism>
<sequence length="350" mass="38507">MGFSPSERVICLLYTNNGKKLLALCSNAVHKLWTWECCEKNPRGKCTTSVPPQLWQPENGISMTNDTANNGNHKEATACMALRIRDNYLVSGSGGRLSAFNISTFWIKTTFMATPPAATFVAFYPQEDNIMAIGMEDSSILIYCTRTEEVKMVLRGHRKKITGLAFSVSMNVLVSSGDDAQLCVWQMHSWEKKKSRYIIPPSNHSGALVSDTTVQFHYGEDRLLVVQESQLVICDCKIDCLCSQTYCTKSTQWSPRDALPAPISSAIFSSDGLMIYVGFCDGAIGIFEAKSLTLQCKIAPSAYIPCSVSSDGGIVYPMVVVANPWKRNQMAVGMSNGALYVLEPPLETDV</sequence>
<dbReference type="PANTHER" id="PTHR44083:SF49">
    <property type="entry name" value="OS05G0240200 PROTEIN"/>
    <property type="match status" value="1"/>
</dbReference>
<dbReference type="GO" id="GO:0006355">
    <property type="term" value="P:regulation of DNA-templated transcription"/>
    <property type="evidence" value="ECO:0007669"/>
    <property type="project" value="InterPro"/>
</dbReference>
<dbReference type="Pfam" id="PF00400">
    <property type="entry name" value="WD40"/>
    <property type="match status" value="1"/>
</dbReference>
<dbReference type="EMBL" id="CP144754">
    <property type="protein sequence ID" value="WVZ96517.1"/>
    <property type="molecule type" value="Genomic_DNA"/>
</dbReference>
<evidence type="ECO:0000313" key="2">
    <source>
        <dbReference type="EMBL" id="WVZ96517.1"/>
    </source>
</evidence>
<dbReference type="InterPro" id="IPR036322">
    <property type="entry name" value="WD40_repeat_dom_sf"/>
</dbReference>
<dbReference type="InterPro" id="IPR027728">
    <property type="entry name" value="Topless_fam"/>
</dbReference>
<dbReference type="PROSITE" id="PS50082">
    <property type="entry name" value="WD_REPEATS_2"/>
    <property type="match status" value="1"/>
</dbReference>
<dbReference type="PROSITE" id="PS50294">
    <property type="entry name" value="WD_REPEATS_REGION"/>
    <property type="match status" value="1"/>
</dbReference>
<feature type="repeat" description="WD" evidence="1">
    <location>
        <begin position="154"/>
        <end position="195"/>
    </location>
</feature>
<dbReference type="SMART" id="SM00320">
    <property type="entry name" value="WD40"/>
    <property type="match status" value="3"/>
</dbReference>
<keyword evidence="3" id="KW-1185">Reference proteome</keyword>
<dbReference type="Gene3D" id="2.130.10.10">
    <property type="entry name" value="YVTN repeat-like/Quinoprotein amine dehydrogenase"/>
    <property type="match status" value="1"/>
</dbReference>
<dbReference type="InterPro" id="IPR001680">
    <property type="entry name" value="WD40_rpt"/>
</dbReference>
<dbReference type="AlphaFoldDB" id="A0AAQ3UU57"/>
<keyword evidence="1" id="KW-0853">WD repeat</keyword>
<evidence type="ECO:0000313" key="3">
    <source>
        <dbReference type="Proteomes" id="UP001341281"/>
    </source>
</evidence>
<dbReference type="InterPro" id="IPR015943">
    <property type="entry name" value="WD40/YVTN_repeat-like_dom_sf"/>
</dbReference>
<protein>
    <submittedName>
        <fullName evidence="2">Uncharacterized protein</fullName>
    </submittedName>
</protein>
<dbReference type="Proteomes" id="UP001341281">
    <property type="component" value="Chromosome 10"/>
</dbReference>
<evidence type="ECO:0000256" key="1">
    <source>
        <dbReference type="PROSITE-ProRule" id="PRU00221"/>
    </source>
</evidence>
<name>A0AAQ3UU57_PASNO</name>
<reference evidence="2 3" key="1">
    <citation type="submission" date="2024-02" db="EMBL/GenBank/DDBJ databases">
        <title>High-quality chromosome-scale genome assembly of Pensacola bahiagrass (Paspalum notatum Flugge var. saurae).</title>
        <authorList>
            <person name="Vega J.M."/>
            <person name="Podio M."/>
            <person name="Orjuela J."/>
            <person name="Siena L.A."/>
            <person name="Pessino S.C."/>
            <person name="Combes M.C."/>
            <person name="Mariac C."/>
            <person name="Albertini E."/>
            <person name="Pupilli F."/>
            <person name="Ortiz J.P.A."/>
            <person name="Leblanc O."/>
        </authorList>
    </citation>
    <scope>NUCLEOTIDE SEQUENCE [LARGE SCALE GENOMIC DNA]</scope>
    <source>
        <strain evidence="2">R1</strain>
        <tissue evidence="2">Leaf</tissue>
    </source>
</reference>
<proteinExistence type="predicted"/>
<accession>A0AAQ3UU57</accession>
<gene>
    <name evidence="2" type="ORF">U9M48_042147</name>
</gene>
<dbReference type="SUPFAM" id="SSF50978">
    <property type="entry name" value="WD40 repeat-like"/>
    <property type="match status" value="1"/>
</dbReference>